<keyword evidence="1" id="KW-1133">Transmembrane helix</keyword>
<feature type="transmembrane region" description="Helical" evidence="1">
    <location>
        <begin position="256"/>
        <end position="279"/>
    </location>
</feature>
<feature type="transmembrane region" description="Helical" evidence="1">
    <location>
        <begin position="192"/>
        <end position="218"/>
    </location>
</feature>
<evidence type="ECO:0000259" key="2">
    <source>
        <dbReference type="PROSITE" id="PS50181"/>
    </source>
</evidence>
<dbReference type="InterPro" id="IPR001810">
    <property type="entry name" value="F-box_dom"/>
</dbReference>
<feature type="transmembrane region" description="Helical" evidence="1">
    <location>
        <begin position="224"/>
        <end position="244"/>
    </location>
</feature>
<evidence type="ECO:0000313" key="3">
    <source>
        <dbReference type="EMBL" id="KAH6608192.1"/>
    </source>
</evidence>
<evidence type="ECO:0000313" key="4">
    <source>
        <dbReference type="Proteomes" id="UP000827724"/>
    </source>
</evidence>
<dbReference type="Pfam" id="PF00646">
    <property type="entry name" value="F-box"/>
    <property type="match status" value="1"/>
</dbReference>
<keyword evidence="1" id="KW-0812">Transmembrane</keyword>
<protein>
    <recommendedName>
        <fullName evidence="2">F-box domain-containing protein</fullName>
    </recommendedName>
</protein>
<dbReference type="InterPro" id="IPR036047">
    <property type="entry name" value="F-box-like_dom_sf"/>
</dbReference>
<evidence type="ECO:0000256" key="1">
    <source>
        <dbReference type="SAM" id="Phobius"/>
    </source>
</evidence>
<dbReference type="SMART" id="SM00256">
    <property type="entry name" value="FBOX"/>
    <property type="match status" value="1"/>
</dbReference>
<dbReference type="AlphaFoldDB" id="A0A9P8QT81"/>
<dbReference type="Proteomes" id="UP000827724">
    <property type="component" value="Unassembled WGS sequence"/>
</dbReference>
<dbReference type="SUPFAM" id="SSF81383">
    <property type="entry name" value="F-box domain"/>
    <property type="match status" value="1"/>
</dbReference>
<keyword evidence="1" id="KW-0472">Membrane</keyword>
<organism evidence="3 4">
    <name type="scientific">Trichoderma cornu-damae</name>
    <dbReference type="NCBI Taxonomy" id="654480"/>
    <lineage>
        <taxon>Eukaryota</taxon>
        <taxon>Fungi</taxon>
        <taxon>Dikarya</taxon>
        <taxon>Ascomycota</taxon>
        <taxon>Pezizomycotina</taxon>
        <taxon>Sordariomycetes</taxon>
        <taxon>Hypocreomycetidae</taxon>
        <taxon>Hypocreales</taxon>
        <taxon>Hypocreaceae</taxon>
        <taxon>Trichoderma</taxon>
    </lineage>
</organism>
<accession>A0A9P8QT81</accession>
<dbReference type="PROSITE" id="PS50181">
    <property type="entry name" value="FBOX"/>
    <property type="match status" value="1"/>
</dbReference>
<proteinExistence type="predicted"/>
<name>A0A9P8QT81_9HYPO</name>
<reference evidence="3" key="1">
    <citation type="submission" date="2021-08" db="EMBL/GenBank/DDBJ databases">
        <title>Chromosome-Level Trichoderma cornu-damae using Hi-C Data.</title>
        <authorList>
            <person name="Kim C.S."/>
        </authorList>
    </citation>
    <scope>NUCLEOTIDE SEQUENCE</scope>
    <source>
        <strain evidence="3">KA19-0412C</strain>
    </source>
</reference>
<keyword evidence="4" id="KW-1185">Reference proteome</keyword>
<feature type="domain" description="F-box" evidence="2">
    <location>
        <begin position="51"/>
        <end position="100"/>
    </location>
</feature>
<dbReference type="OrthoDB" id="4759647at2759"/>
<dbReference type="EMBL" id="JAIWOZ010000003">
    <property type="protein sequence ID" value="KAH6608192.1"/>
    <property type="molecule type" value="Genomic_DNA"/>
</dbReference>
<sequence length="367" mass="42365">MERLANGARCRSTCTAWGIFKDKALAGIPLLPLSRPKQASESRCVPRQTLLSSLLQLPPELQFEILSYLDYGEIQRLRRTNRLFRHGINESVIKSLFPNLKDDMLCTCHICLTQKTSNAVIPVDSTRPPHQLSSRCFECIARRSGFMVGHRYTLVNWESVWVCRWCGYPVTMASGWRQHEFHRRCYQKYKRVLVTHFGIGSVQWMIVIIGSALCWHYFKHEKMVVAPIAVSFVMSFAVCLLGALRGPKTRTYHWSLLMEFVILTLWTPPMYAIITKAIVRGKSRSSHVPLHIAAVTLIVIALNMFSRLLNCLGHLILVCEWKIWQRSKPGTSLLQRALGRAMVTLIVWADPHSIEQDYPPTWWFKRW</sequence>
<comment type="caution">
    <text evidence="3">The sequence shown here is derived from an EMBL/GenBank/DDBJ whole genome shotgun (WGS) entry which is preliminary data.</text>
</comment>
<feature type="transmembrane region" description="Helical" evidence="1">
    <location>
        <begin position="291"/>
        <end position="318"/>
    </location>
</feature>
<gene>
    <name evidence="3" type="ORF">Trco_004505</name>
</gene>